<dbReference type="SMART" id="SM00326">
    <property type="entry name" value="SH3"/>
    <property type="match status" value="1"/>
</dbReference>
<feature type="region of interest" description="Disordered" evidence="8">
    <location>
        <begin position="118"/>
        <end position="193"/>
    </location>
</feature>
<keyword evidence="3" id="KW-0732">Signal</keyword>
<evidence type="ECO:0000256" key="2">
    <source>
        <dbReference type="ARBA" id="ARBA00022443"/>
    </source>
</evidence>
<dbReference type="GO" id="GO:0070971">
    <property type="term" value="C:endoplasmic reticulum exit site"/>
    <property type="evidence" value="ECO:0007669"/>
    <property type="project" value="TreeGrafter"/>
</dbReference>
<dbReference type="OrthoDB" id="6022771at2759"/>
<feature type="compositionally biased region" description="Pro residues" evidence="8">
    <location>
        <begin position="1508"/>
        <end position="1555"/>
    </location>
</feature>
<feature type="compositionally biased region" description="Acidic residues" evidence="8">
    <location>
        <begin position="145"/>
        <end position="154"/>
    </location>
</feature>
<dbReference type="SUPFAM" id="SSF50044">
    <property type="entry name" value="SH3-domain"/>
    <property type="match status" value="1"/>
</dbReference>
<dbReference type="PANTHER" id="PTHR23158">
    <property type="entry name" value="MELANOMA INHIBITORY ACTIVITY-RELATED"/>
    <property type="match status" value="1"/>
</dbReference>
<feature type="region of interest" description="Disordered" evidence="8">
    <location>
        <begin position="718"/>
        <end position="740"/>
    </location>
</feature>
<dbReference type="GO" id="GO:0009306">
    <property type="term" value="P:protein secretion"/>
    <property type="evidence" value="ECO:0007669"/>
    <property type="project" value="TreeGrafter"/>
</dbReference>
<name>A0A2T7NXX9_POMCA</name>
<reference evidence="10 11" key="1">
    <citation type="submission" date="2018-04" db="EMBL/GenBank/DDBJ databases">
        <title>The genome of golden apple snail Pomacea canaliculata provides insight into stress tolerance and invasive adaptation.</title>
        <authorList>
            <person name="Liu C."/>
            <person name="Liu B."/>
            <person name="Ren Y."/>
            <person name="Zhang Y."/>
            <person name="Wang H."/>
            <person name="Li S."/>
            <person name="Jiang F."/>
            <person name="Yin L."/>
            <person name="Zhang G."/>
            <person name="Qian W."/>
            <person name="Fan W."/>
        </authorList>
    </citation>
    <scope>NUCLEOTIDE SEQUENCE [LARGE SCALE GENOMIC DNA]</scope>
    <source>
        <strain evidence="10">SZHN2017</strain>
        <tissue evidence="10">Muscle</tissue>
    </source>
</reference>
<dbReference type="InterPro" id="IPR051500">
    <property type="entry name" value="cTAGE_MIA/OTOR"/>
</dbReference>
<feature type="compositionally biased region" description="Basic and acidic residues" evidence="8">
    <location>
        <begin position="1556"/>
        <end position="1566"/>
    </location>
</feature>
<keyword evidence="6" id="KW-0325">Glycoprotein</keyword>
<evidence type="ECO:0000259" key="9">
    <source>
        <dbReference type="PROSITE" id="PS50002"/>
    </source>
</evidence>
<evidence type="ECO:0000256" key="7">
    <source>
        <dbReference type="PROSITE-ProRule" id="PRU00192"/>
    </source>
</evidence>
<evidence type="ECO:0000313" key="10">
    <source>
        <dbReference type="EMBL" id="PVD26014.1"/>
    </source>
</evidence>
<feature type="compositionally biased region" description="Basic and acidic residues" evidence="8">
    <location>
        <begin position="1141"/>
        <end position="1161"/>
    </location>
</feature>
<feature type="region of interest" description="Disordered" evidence="8">
    <location>
        <begin position="1432"/>
        <end position="1621"/>
    </location>
</feature>
<dbReference type="InterPro" id="IPR001452">
    <property type="entry name" value="SH3_domain"/>
</dbReference>
<protein>
    <recommendedName>
        <fullName evidence="9">SH3 domain-containing protein</fullName>
    </recommendedName>
</protein>
<evidence type="ECO:0000256" key="4">
    <source>
        <dbReference type="ARBA" id="ARBA00022824"/>
    </source>
</evidence>
<dbReference type="PANTHER" id="PTHR23158:SF33">
    <property type="entry name" value="TRANSPORT AND GOLGI ORGANIZATION PROTEIN 1"/>
    <property type="match status" value="1"/>
</dbReference>
<dbReference type="EMBL" id="PZQS01000008">
    <property type="protein sequence ID" value="PVD26014.1"/>
    <property type="molecule type" value="Genomic_DNA"/>
</dbReference>
<accession>A0A2T7NXX9</accession>
<feature type="region of interest" description="Disordered" evidence="8">
    <location>
        <begin position="823"/>
        <end position="907"/>
    </location>
</feature>
<evidence type="ECO:0000256" key="8">
    <source>
        <dbReference type="SAM" id="MobiDB-lite"/>
    </source>
</evidence>
<feature type="compositionally biased region" description="Basic and acidic residues" evidence="8">
    <location>
        <begin position="132"/>
        <end position="144"/>
    </location>
</feature>
<evidence type="ECO:0000256" key="1">
    <source>
        <dbReference type="ARBA" id="ARBA00004389"/>
    </source>
</evidence>
<feature type="compositionally biased region" description="Pro residues" evidence="8">
    <location>
        <begin position="1461"/>
        <end position="1471"/>
    </location>
</feature>
<feature type="compositionally biased region" description="Basic and acidic residues" evidence="8">
    <location>
        <begin position="848"/>
        <end position="868"/>
    </location>
</feature>
<organism evidence="10 11">
    <name type="scientific">Pomacea canaliculata</name>
    <name type="common">Golden apple snail</name>
    <dbReference type="NCBI Taxonomy" id="400727"/>
    <lineage>
        <taxon>Eukaryota</taxon>
        <taxon>Metazoa</taxon>
        <taxon>Spiralia</taxon>
        <taxon>Lophotrochozoa</taxon>
        <taxon>Mollusca</taxon>
        <taxon>Gastropoda</taxon>
        <taxon>Caenogastropoda</taxon>
        <taxon>Architaenioglossa</taxon>
        <taxon>Ampullarioidea</taxon>
        <taxon>Ampullariidae</taxon>
        <taxon>Pomacea</taxon>
    </lineage>
</organism>
<evidence type="ECO:0000256" key="5">
    <source>
        <dbReference type="ARBA" id="ARBA00023054"/>
    </source>
</evidence>
<dbReference type="GO" id="GO:0035459">
    <property type="term" value="P:vesicle cargo loading"/>
    <property type="evidence" value="ECO:0007669"/>
    <property type="project" value="TreeGrafter"/>
</dbReference>
<feature type="compositionally biased region" description="Basic and acidic residues" evidence="8">
    <location>
        <begin position="778"/>
        <end position="794"/>
    </location>
</feature>
<evidence type="ECO:0000313" key="11">
    <source>
        <dbReference type="Proteomes" id="UP000245119"/>
    </source>
</evidence>
<feature type="compositionally biased region" description="Polar residues" evidence="8">
    <location>
        <begin position="718"/>
        <end position="730"/>
    </location>
</feature>
<dbReference type="InterPro" id="IPR036028">
    <property type="entry name" value="SH3-like_dom_sf"/>
</dbReference>
<feature type="region of interest" description="Disordered" evidence="8">
    <location>
        <begin position="210"/>
        <end position="230"/>
    </location>
</feature>
<evidence type="ECO:0000256" key="3">
    <source>
        <dbReference type="ARBA" id="ARBA00022729"/>
    </source>
</evidence>
<feature type="region of interest" description="Disordered" evidence="8">
    <location>
        <begin position="771"/>
        <end position="809"/>
    </location>
</feature>
<feature type="region of interest" description="Disordered" evidence="8">
    <location>
        <begin position="1141"/>
        <end position="1166"/>
    </location>
</feature>
<keyword evidence="11" id="KW-1185">Reference proteome</keyword>
<dbReference type="GO" id="GO:0005789">
    <property type="term" value="C:endoplasmic reticulum membrane"/>
    <property type="evidence" value="ECO:0007669"/>
    <property type="project" value="UniProtKB-SubCell"/>
</dbReference>
<feature type="region of interest" description="Disordered" evidence="8">
    <location>
        <begin position="515"/>
        <end position="546"/>
    </location>
</feature>
<comment type="caution">
    <text evidence="10">The sequence shown here is derived from an EMBL/GenBank/DDBJ whole genome shotgun (WGS) entry which is preliminary data.</text>
</comment>
<dbReference type="STRING" id="400727.A0A2T7NXX9"/>
<dbReference type="PROSITE" id="PS50002">
    <property type="entry name" value="SH3"/>
    <property type="match status" value="1"/>
</dbReference>
<dbReference type="Gene3D" id="2.30.30.40">
    <property type="entry name" value="SH3 Domains"/>
    <property type="match status" value="1"/>
</dbReference>
<feature type="compositionally biased region" description="Polar residues" evidence="8">
    <location>
        <begin position="118"/>
        <end position="129"/>
    </location>
</feature>
<proteinExistence type="predicted"/>
<keyword evidence="5" id="KW-0175">Coiled coil</keyword>
<feature type="compositionally biased region" description="Basic and acidic residues" evidence="8">
    <location>
        <begin position="1491"/>
        <end position="1505"/>
    </location>
</feature>
<comment type="subcellular location">
    <subcellularLocation>
        <location evidence="1">Endoplasmic reticulum membrane</location>
        <topology evidence="1">Single-pass membrane protein</topology>
    </subcellularLocation>
</comment>
<dbReference type="GO" id="GO:0006888">
    <property type="term" value="P:endoplasmic reticulum to Golgi vesicle-mediated transport"/>
    <property type="evidence" value="ECO:0007669"/>
    <property type="project" value="TreeGrafter"/>
</dbReference>
<feature type="domain" description="SH3" evidence="9">
    <location>
        <begin position="28"/>
        <end position="94"/>
    </location>
</feature>
<dbReference type="Pfam" id="PF07653">
    <property type="entry name" value="SH3_2"/>
    <property type="match status" value="1"/>
</dbReference>
<keyword evidence="4" id="KW-0256">Endoplasmic reticulum</keyword>
<sequence length="1621" mass="181168">MAAHEKMPTYRLLFTITFAAYSIQASQISDLKLCADKNCKARYPASSPLHLSFNRDDIIEIKSKSAGNRPELWSGEVNGRTGYFPRAFVKEFEVFHDYPTFEVPTEENKWVKQNQKIPLPTSSSETHNAVRSAEEKLEVKKETMSESDETEIEENTLTGDRGAASESAISGVNQPAADLQREKRAQGEDETEIEEDNAVFNEFLAKRFGTDQGDSASKQEMQDTIPPQKNLTIDKSEQENVASKFAPEVVEAVDDTEVNEEFELLYKVTDGQDKRPPKAGNDIQDHKDIYNTVADMNQEKKVKSDSSYIDGITVLDVEEAEENEDSVIDESMAKAFYTSLDSEIERTLIDLDKENENVLDVESSPAILKTIKENEPMELKDSGDDNLKEMVKILNSESPETKEELKSGELDIDALGNKLEEPNIAVTDTQSIHENWKNDQETLEIPGATAKTLEKMSAEIDKSGSAFTPLKDNRHAGIRETTVSDVYFEPEEKPLLNDVLADESNIDVSHLHAESDAKRTHEQHGTPELGNKNEKNLVGKDESRHVDQNQVRKEPLVQIVKGHEPVNIDLIHSVAQTRSPNLVLESSQVLPNQESQMETPGLEDVSSQHGSKAVETHKTKEAFTISPEPDGQKILTTVMDGTTLYLEDDGILDLISESKVVTDFGVPASTAMSVPPDDMPVVEVEPTVSTLTEEIPGQVSPNIPAPHAVHLGAKQNIEGNQNKTDSTPSAGSPVKSEQLDIAVDERQPSPGGEKYHTNADFLGRKVLSVDQSGNQRVPVREERIETGNSEEIKGEATAPSEVNGAQPGFRESSVVPETLTSAGTLPSQILPTPPAMPDFAATAVTESQPEHKKEEQRPESADSVEDKTAPQPVPNLDAATYLDAQSPDSIPSLVTGDQIPSPPSADNVYDQEIQVPEEPTLESDTYQMDDYYSRKITDEEIAKAEEELTAYASESSSSSVMTILEVQSKAFIDKLPPSIQSLLEQEPMGMSPAMTVLVTMTTFVIFSLTLCFSCICTRPKKSGKKDPLVVVRELEEKLLMAVKEKENLEDLVQEHQSEGNRLKDELKVLQMSTGSSHTELQNVKLHNEALKSQVTTLQSEITELKDHMSQKSDDVKVKDKKTKDLEKVIKKLQETIKNLEQENRKKEEDRLNLEQENKESSTKIQSMTDRLQKLETSKQQLLLEADDWKEKVEEMKERLEQLELENKQAQESMSFKDNELEVMKDCYLQLKAFEKESVDGVEEFDPASTSDIQEKIQAMMDVSRVNATLRAVQEEKDSLENKLKIENDARHELEEQLECVRREAESCMADKMKAERQCQEAQTKLSVLSGYFKEKELQLQRELGEHEALRKQNLSKLDSADETTRSMHKELEMCKQQVESLKRELAASERDFRTQIAANEKKAHENWLNARAAERELKEARHEAAVLRQKLTEVERRQMGPGGLIRPLPTRVMPLPGMLNGPPPPPPPPHPGMERSPSRGSLPSGPPLPPFRDDDFNVSPRDRQRLPPSHPALHMPPPPDIRPAGPRMPPPEARSPPPRMPPPDGRSPPPRIPPPYDRRSLPHPMDRASPPLRLPPQEMRGHLPPHIRSPPRSDSPRDARPGPSPYGRPGPGSERRHQSQV</sequence>
<keyword evidence="2 7" id="KW-0728">SH3 domain</keyword>
<gene>
    <name evidence="10" type="ORF">C0Q70_13682</name>
</gene>
<evidence type="ECO:0000256" key="6">
    <source>
        <dbReference type="ARBA" id="ARBA00023180"/>
    </source>
</evidence>
<dbReference type="Proteomes" id="UP000245119">
    <property type="component" value="Linkage Group LG8"/>
</dbReference>